<evidence type="ECO:0008006" key="3">
    <source>
        <dbReference type="Google" id="ProtNLM"/>
    </source>
</evidence>
<dbReference type="GO" id="GO:0020037">
    <property type="term" value="F:heme binding"/>
    <property type="evidence" value="ECO:0007669"/>
    <property type="project" value="InterPro"/>
</dbReference>
<keyword evidence="2" id="KW-1185">Reference proteome</keyword>
<evidence type="ECO:0000313" key="1">
    <source>
        <dbReference type="EMBL" id="KIN97920.1"/>
    </source>
</evidence>
<dbReference type="STRING" id="870435.A0A0C3NQY5"/>
<feature type="non-terminal residue" evidence="1">
    <location>
        <position position="373"/>
    </location>
</feature>
<dbReference type="GO" id="GO:0004497">
    <property type="term" value="F:monooxygenase activity"/>
    <property type="evidence" value="ECO:0007669"/>
    <property type="project" value="InterPro"/>
</dbReference>
<reference evidence="1 2" key="1">
    <citation type="submission" date="2014-04" db="EMBL/GenBank/DDBJ databases">
        <authorList>
            <consortium name="DOE Joint Genome Institute"/>
            <person name="Kuo A."/>
            <person name="Kohler A."/>
            <person name="Costa M.D."/>
            <person name="Nagy L.G."/>
            <person name="Floudas D."/>
            <person name="Copeland A."/>
            <person name="Barry K.W."/>
            <person name="Cichocki N."/>
            <person name="Veneault-Fourrey C."/>
            <person name="LaButti K."/>
            <person name="Lindquist E.A."/>
            <person name="Lipzen A."/>
            <person name="Lundell T."/>
            <person name="Morin E."/>
            <person name="Murat C."/>
            <person name="Sun H."/>
            <person name="Tunlid A."/>
            <person name="Henrissat B."/>
            <person name="Grigoriev I.V."/>
            <person name="Hibbett D.S."/>
            <person name="Martin F."/>
            <person name="Nordberg H.P."/>
            <person name="Cantor M.N."/>
            <person name="Hua S.X."/>
        </authorList>
    </citation>
    <scope>NUCLEOTIDE SEQUENCE [LARGE SCALE GENOMIC DNA]</scope>
    <source>
        <strain evidence="1 2">Marx 270</strain>
    </source>
</reference>
<dbReference type="GO" id="GO:0005506">
    <property type="term" value="F:iron ion binding"/>
    <property type="evidence" value="ECO:0007669"/>
    <property type="project" value="InterPro"/>
</dbReference>
<sequence>MTPPVKFFRAIIRFSKRMIKAGRGKTVDAVREVLDPPDVDAHALLQMRARANRRLDQVLGVTSTFVSEEERRHAEDVTRVGEILRVVDLDTTGWRRLVKVAQRSVFQFLPEASCDFAAFIRHITFHAWVVGVLNQNDPHGRVLPETDLTVEEITNAFFEFSEHGHTNVSPIQIHSTLAQWVAAREEDPDYPPINLVFPLYDKLWRLVAATVICAQCFPASRNPLLDFGENPTRRQFSVSMGGYGDPSAADVIKEVLRLYPPVEQISRPYGLPRWQAMLKGHVQTADIKAVHNYDERGAHLREPREFRPARWQDEVKPAMFAFGEGTLRCPAHQWVPASAALIASKVMEGVDGVKWRMEQPGSDRETRYNWEGW</sequence>
<evidence type="ECO:0000313" key="2">
    <source>
        <dbReference type="Proteomes" id="UP000054217"/>
    </source>
</evidence>
<accession>A0A0C3NQY5</accession>
<dbReference type="HOGENOM" id="CLU_044612_1_0_1"/>
<dbReference type="EMBL" id="KN832022">
    <property type="protein sequence ID" value="KIN97920.1"/>
    <property type="molecule type" value="Genomic_DNA"/>
</dbReference>
<proteinExistence type="predicted"/>
<dbReference type="GO" id="GO:0016705">
    <property type="term" value="F:oxidoreductase activity, acting on paired donors, with incorporation or reduction of molecular oxygen"/>
    <property type="evidence" value="ECO:0007669"/>
    <property type="project" value="InterPro"/>
</dbReference>
<dbReference type="Gene3D" id="1.10.630.10">
    <property type="entry name" value="Cytochrome P450"/>
    <property type="match status" value="1"/>
</dbReference>
<dbReference type="SUPFAM" id="SSF48264">
    <property type="entry name" value="Cytochrome P450"/>
    <property type="match status" value="1"/>
</dbReference>
<dbReference type="AlphaFoldDB" id="A0A0C3NQY5"/>
<dbReference type="Proteomes" id="UP000054217">
    <property type="component" value="Unassembled WGS sequence"/>
</dbReference>
<protein>
    <recommendedName>
        <fullName evidence="3">Cytochrome P450</fullName>
    </recommendedName>
</protein>
<name>A0A0C3NQY5_PISTI</name>
<dbReference type="InterPro" id="IPR036396">
    <property type="entry name" value="Cyt_P450_sf"/>
</dbReference>
<gene>
    <name evidence="1" type="ORF">M404DRAFT_867918</name>
</gene>
<dbReference type="OrthoDB" id="10029320at2759"/>
<reference evidence="2" key="2">
    <citation type="submission" date="2015-01" db="EMBL/GenBank/DDBJ databases">
        <title>Evolutionary Origins and Diversification of the Mycorrhizal Mutualists.</title>
        <authorList>
            <consortium name="DOE Joint Genome Institute"/>
            <consortium name="Mycorrhizal Genomics Consortium"/>
            <person name="Kohler A."/>
            <person name="Kuo A."/>
            <person name="Nagy L.G."/>
            <person name="Floudas D."/>
            <person name="Copeland A."/>
            <person name="Barry K.W."/>
            <person name="Cichocki N."/>
            <person name="Veneault-Fourrey C."/>
            <person name="LaButti K."/>
            <person name="Lindquist E.A."/>
            <person name="Lipzen A."/>
            <person name="Lundell T."/>
            <person name="Morin E."/>
            <person name="Murat C."/>
            <person name="Riley R."/>
            <person name="Ohm R."/>
            <person name="Sun H."/>
            <person name="Tunlid A."/>
            <person name="Henrissat B."/>
            <person name="Grigoriev I.V."/>
            <person name="Hibbett D.S."/>
            <person name="Martin F."/>
        </authorList>
    </citation>
    <scope>NUCLEOTIDE SEQUENCE [LARGE SCALE GENOMIC DNA]</scope>
    <source>
        <strain evidence="2">Marx 270</strain>
    </source>
</reference>
<dbReference type="InParanoid" id="A0A0C3NQY5"/>
<organism evidence="1 2">
    <name type="scientific">Pisolithus tinctorius Marx 270</name>
    <dbReference type="NCBI Taxonomy" id="870435"/>
    <lineage>
        <taxon>Eukaryota</taxon>
        <taxon>Fungi</taxon>
        <taxon>Dikarya</taxon>
        <taxon>Basidiomycota</taxon>
        <taxon>Agaricomycotina</taxon>
        <taxon>Agaricomycetes</taxon>
        <taxon>Agaricomycetidae</taxon>
        <taxon>Boletales</taxon>
        <taxon>Sclerodermatineae</taxon>
        <taxon>Pisolithaceae</taxon>
        <taxon>Pisolithus</taxon>
    </lineage>
</organism>